<dbReference type="AlphaFoldDB" id="A0A7J7L5S9"/>
<name>A0A7J7L5S9_9MAGN</name>
<feature type="compositionally biased region" description="Basic and acidic residues" evidence="1">
    <location>
        <begin position="7"/>
        <end position="16"/>
    </location>
</feature>
<evidence type="ECO:0000313" key="2">
    <source>
        <dbReference type="EMBL" id="KAF6137919.1"/>
    </source>
</evidence>
<reference evidence="2 3" key="1">
    <citation type="journal article" date="2020" name="IScience">
        <title>Genome Sequencing of the Endangered Kingdonia uniflora (Circaeasteraceae, Ranunculales) Reveals Potential Mechanisms of Evolutionary Specialization.</title>
        <authorList>
            <person name="Sun Y."/>
            <person name="Deng T."/>
            <person name="Zhang A."/>
            <person name="Moore M.J."/>
            <person name="Landis J.B."/>
            <person name="Lin N."/>
            <person name="Zhang H."/>
            <person name="Zhang X."/>
            <person name="Huang J."/>
            <person name="Zhang X."/>
            <person name="Sun H."/>
            <person name="Wang H."/>
        </authorList>
    </citation>
    <scope>NUCLEOTIDE SEQUENCE [LARGE SCALE GENOMIC DNA]</scope>
    <source>
        <strain evidence="2">TB1705</strain>
        <tissue evidence="2">Leaf</tissue>
    </source>
</reference>
<dbReference type="Proteomes" id="UP000541444">
    <property type="component" value="Unassembled WGS sequence"/>
</dbReference>
<comment type="caution">
    <text evidence="2">The sequence shown here is derived from an EMBL/GenBank/DDBJ whole genome shotgun (WGS) entry which is preliminary data.</text>
</comment>
<keyword evidence="3" id="KW-1185">Reference proteome</keyword>
<sequence length="385" mass="44135">MGSRYMHTRERERQFSGKDQGCGSYPPVDIPLRDRYRQRPLGLPPRLPRHLYATSWQDDEYSSDYKEEQRPQLRRKGKGNNIEALAKAISEQTHNVHLKVPEFTGKFDTDPFIEWLDKVDRIFNYKKYGDPKQVMIIKSRLISFAIIWWNNVQQAVYIRLPSHYRVVENMERAEGEVHPYELRRESNNLFVDKKSYRKLSEIVEQAKRRAKVARTLQNMHNKLKKNNLLVINGSGTTSGVGFYQAPPLIDSLPPGLHFALLPLLRTAYSSKWTFLIPCTLTILSDCCFLCRGHKNVPTEDVHVDEFTLLDCMLYKAPWMASGESMNWSNVDVIFEITPSKAEKMKQSTIKSSSNSVAVRWIGSASSGSNSNSVAVTAAAVSGRFR</sequence>
<organism evidence="2 3">
    <name type="scientific">Kingdonia uniflora</name>
    <dbReference type="NCBI Taxonomy" id="39325"/>
    <lineage>
        <taxon>Eukaryota</taxon>
        <taxon>Viridiplantae</taxon>
        <taxon>Streptophyta</taxon>
        <taxon>Embryophyta</taxon>
        <taxon>Tracheophyta</taxon>
        <taxon>Spermatophyta</taxon>
        <taxon>Magnoliopsida</taxon>
        <taxon>Ranunculales</taxon>
        <taxon>Circaeasteraceae</taxon>
        <taxon>Kingdonia</taxon>
    </lineage>
</organism>
<evidence type="ECO:0000313" key="3">
    <source>
        <dbReference type="Proteomes" id="UP000541444"/>
    </source>
</evidence>
<gene>
    <name evidence="2" type="ORF">GIB67_041792</name>
</gene>
<dbReference type="EMBL" id="JACGCM010002618">
    <property type="protein sequence ID" value="KAF6137919.1"/>
    <property type="molecule type" value="Genomic_DNA"/>
</dbReference>
<proteinExistence type="predicted"/>
<feature type="region of interest" description="Disordered" evidence="1">
    <location>
        <begin position="1"/>
        <end position="39"/>
    </location>
</feature>
<dbReference type="OrthoDB" id="515692at2759"/>
<protein>
    <submittedName>
        <fullName evidence="2">Uncharacterized protein</fullName>
    </submittedName>
</protein>
<evidence type="ECO:0000256" key="1">
    <source>
        <dbReference type="SAM" id="MobiDB-lite"/>
    </source>
</evidence>
<accession>A0A7J7L5S9</accession>